<keyword evidence="3" id="KW-0949">S-adenosyl-L-methionine</keyword>
<dbReference type="SUPFAM" id="SSF53335">
    <property type="entry name" value="S-adenosyl-L-methionine-dependent methyltransferases"/>
    <property type="match status" value="1"/>
</dbReference>
<dbReference type="Pfam" id="PF02086">
    <property type="entry name" value="MethyltransfD12"/>
    <property type="match status" value="1"/>
</dbReference>
<evidence type="ECO:0000313" key="4">
    <source>
        <dbReference type="EMBL" id="NIC05221.1"/>
    </source>
</evidence>
<organism evidence="4 5">
    <name type="scientific">Billgrantia bachuensis</name>
    <dbReference type="NCBI Taxonomy" id="2717286"/>
    <lineage>
        <taxon>Bacteria</taxon>
        <taxon>Pseudomonadati</taxon>
        <taxon>Pseudomonadota</taxon>
        <taxon>Gammaproteobacteria</taxon>
        <taxon>Oceanospirillales</taxon>
        <taxon>Halomonadaceae</taxon>
        <taxon>Billgrantia</taxon>
    </lineage>
</organism>
<evidence type="ECO:0000256" key="3">
    <source>
        <dbReference type="ARBA" id="ARBA00022691"/>
    </source>
</evidence>
<dbReference type="PANTHER" id="PTHR30481:SF4">
    <property type="entry name" value="SITE-SPECIFIC DNA-METHYLTRANSFERASE (ADENINE-SPECIFIC)"/>
    <property type="match status" value="1"/>
</dbReference>
<dbReference type="PANTHER" id="PTHR30481">
    <property type="entry name" value="DNA ADENINE METHYLASE"/>
    <property type="match status" value="1"/>
</dbReference>
<dbReference type="PIRSF" id="PIRSF000398">
    <property type="entry name" value="M_m6A_EcoRV"/>
    <property type="match status" value="1"/>
</dbReference>
<dbReference type="InterPro" id="IPR012263">
    <property type="entry name" value="M_m6A_EcoRV"/>
</dbReference>
<evidence type="ECO:0000313" key="5">
    <source>
        <dbReference type="Proteomes" id="UP001318321"/>
    </source>
</evidence>
<dbReference type="InterPro" id="IPR012327">
    <property type="entry name" value="MeTrfase_D12"/>
</dbReference>
<accession>A0ABX0PRL7</accession>
<keyword evidence="1 4" id="KW-0489">Methyltransferase</keyword>
<dbReference type="RefSeq" id="WP_167112555.1">
    <property type="nucleotide sequence ID" value="NZ_JAAQTO010000017.1"/>
</dbReference>
<sequence>MSKLPPVLRYHGGKWRIASWVIAHFPRHQVYVEPFGGAAGVLMQKPSVSAEVYNDLDGEIVNVFRVLRDPASAERLAELCRFTPYARAEFDLSQEPANDPLEQARRTLLRAWASFGSAGATRGNSGMRTYTKPDGTYLNTASAWARIADAIPEFTARFREVVIENRPAVDVMTQHDSWETLHYLDPPYLPETRSQGSSRYYRHEMTVEEHETLLEAVRHLQGFVVISGYDSTLYNNRLPGWMRVTLPTSGSSRFGSVKRTECLWLSPRVVEQQRQRDMFAGAMA</sequence>
<dbReference type="InterPro" id="IPR029063">
    <property type="entry name" value="SAM-dependent_MTases_sf"/>
</dbReference>
<dbReference type="Proteomes" id="UP001318321">
    <property type="component" value="Unassembled WGS sequence"/>
</dbReference>
<dbReference type="PRINTS" id="PR00505">
    <property type="entry name" value="D12N6MTFRASE"/>
</dbReference>
<comment type="caution">
    <text evidence="4">The sequence shown here is derived from an EMBL/GenBank/DDBJ whole genome shotgun (WGS) entry which is preliminary data.</text>
</comment>
<keyword evidence="2" id="KW-0808">Transferase</keyword>
<name>A0ABX0PRL7_9GAMM</name>
<reference evidence="4 5" key="1">
    <citation type="submission" date="2020-03" db="EMBL/GenBank/DDBJ databases">
        <title>Identification of Halomonas strains.</title>
        <authorList>
            <person name="Xiao Z."/>
            <person name="Dong F."/>
            <person name="Wang Z."/>
            <person name="Zhao J.-Y."/>
        </authorList>
    </citation>
    <scope>NUCLEOTIDE SEQUENCE [LARGE SCALE GENOMIC DNA]</scope>
    <source>
        <strain evidence="4 5">DX6</strain>
    </source>
</reference>
<dbReference type="EMBL" id="JAAQTO010000017">
    <property type="protein sequence ID" value="NIC05221.1"/>
    <property type="molecule type" value="Genomic_DNA"/>
</dbReference>
<gene>
    <name evidence="4" type="ORF">HBJ55_07275</name>
</gene>
<dbReference type="GO" id="GO:0008168">
    <property type="term" value="F:methyltransferase activity"/>
    <property type="evidence" value="ECO:0007669"/>
    <property type="project" value="UniProtKB-KW"/>
</dbReference>
<dbReference type="Gene3D" id="3.40.50.150">
    <property type="entry name" value="Vaccinia Virus protein VP39"/>
    <property type="match status" value="2"/>
</dbReference>
<keyword evidence="5" id="KW-1185">Reference proteome</keyword>
<dbReference type="GO" id="GO:0032259">
    <property type="term" value="P:methylation"/>
    <property type="evidence" value="ECO:0007669"/>
    <property type="project" value="UniProtKB-KW"/>
</dbReference>
<protein>
    <submittedName>
        <fullName evidence="4">DNA adenine methylase</fullName>
    </submittedName>
</protein>
<evidence type="ECO:0000256" key="1">
    <source>
        <dbReference type="ARBA" id="ARBA00022603"/>
    </source>
</evidence>
<evidence type="ECO:0000256" key="2">
    <source>
        <dbReference type="ARBA" id="ARBA00022679"/>
    </source>
</evidence>
<proteinExistence type="predicted"/>